<dbReference type="GO" id="GO:0031177">
    <property type="term" value="F:phosphopantetheine binding"/>
    <property type="evidence" value="ECO:0007669"/>
    <property type="project" value="TreeGrafter"/>
</dbReference>
<dbReference type="Pfam" id="PF00501">
    <property type="entry name" value="AMP-binding"/>
    <property type="match status" value="1"/>
</dbReference>
<dbReference type="PROSITE" id="PS00455">
    <property type="entry name" value="AMP_BINDING"/>
    <property type="match status" value="1"/>
</dbReference>
<feature type="domain" description="Carrier" evidence="4">
    <location>
        <begin position="510"/>
        <end position="585"/>
    </location>
</feature>
<dbReference type="InterPro" id="IPR009081">
    <property type="entry name" value="PP-bd_ACP"/>
</dbReference>
<dbReference type="CDD" id="cd04433">
    <property type="entry name" value="AFD_class_I"/>
    <property type="match status" value="1"/>
</dbReference>
<dbReference type="PROSITE" id="PS00012">
    <property type="entry name" value="PHOSPHOPANTETHEINE"/>
    <property type="match status" value="2"/>
</dbReference>
<protein>
    <submittedName>
        <fullName evidence="5">Acyl-CoA synthetase (AMP-forming)/AMP-acid ligase II</fullName>
        <ecNumber evidence="5">6.2.1.3</ecNumber>
    </submittedName>
</protein>
<evidence type="ECO:0000313" key="6">
    <source>
        <dbReference type="Proteomes" id="UP000032266"/>
    </source>
</evidence>
<keyword evidence="3" id="KW-1133">Transmembrane helix</keyword>
<dbReference type="InterPro" id="IPR000873">
    <property type="entry name" value="AMP-dep_synth/lig_dom"/>
</dbReference>
<dbReference type="RefSeq" id="WP_052830027.1">
    <property type="nucleotide sequence ID" value="NZ_CP007142.1"/>
</dbReference>
<evidence type="ECO:0000256" key="1">
    <source>
        <dbReference type="ARBA" id="ARBA00022450"/>
    </source>
</evidence>
<feature type="transmembrane region" description="Helical" evidence="3">
    <location>
        <begin position="1004"/>
        <end position="1023"/>
    </location>
</feature>
<feature type="transmembrane region" description="Helical" evidence="3">
    <location>
        <begin position="971"/>
        <end position="992"/>
    </location>
</feature>
<evidence type="ECO:0000256" key="2">
    <source>
        <dbReference type="ARBA" id="ARBA00022553"/>
    </source>
</evidence>
<dbReference type="AlphaFoldDB" id="A0A0C5VF78"/>
<feature type="transmembrane region" description="Helical" evidence="3">
    <location>
        <begin position="941"/>
        <end position="959"/>
    </location>
</feature>
<keyword evidence="3" id="KW-0472">Membrane</keyword>
<dbReference type="PANTHER" id="PTHR45527">
    <property type="entry name" value="NONRIBOSOMAL PEPTIDE SYNTHETASE"/>
    <property type="match status" value="1"/>
</dbReference>
<accession>A0A0C5VF78</accession>
<evidence type="ECO:0000313" key="5">
    <source>
        <dbReference type="EMBL" id="AJQ92806.1"/>
    </source>
</evidence>
<keyword evidence="3" id="KW-0812">Transmembrane</keyword>
<dbReference type="HOGENOM" id="CLU_334542_0_0_6"/>
<dbReference type="KEGG" id="gsn:YC6258_00756"/>
<organism evidence="5 6">
    <name type="scientific">Gynuella sunshinyii YC6258</name>
    <dbReference type="NCBI Taxonomy" id="1445510"/>
    <lineage>
        <taxon>Bacteria</taxon>
        <taxon>Pseudomonadati</taxon>
        <taxon>Pseudomonadota</taxon>
        <taxon>Gammaproteobacteria</taxon>
        <taxon>Oceanospirillales</taxon>
        <taxon>Saccharospirillaceae</taxon>
        <taxon>Gynuella</taxon>
    </lineage>
</organism>
<feature type="domain" description="Carrier" evidence="4">
    <location>
        <begin position="589"/>
        <end position="664"/>
    </location>
</feature>
<dbReference type="EC" id="6.2.1.3" evidence="5"/>
<dbReference type="InterPro" id="IPR020845">
    <property type="entry name" value="AMP-binding_CS"/>
</dbReference>
<dbReference type="PROSITE" id="PS50075">
    <property type="entry name" value="CARRIER"/>
    <property type="match status" value="3"/>
</dbReference>
<keyword evidence="6" id="KW-1185">Reference proteome</keyword>
<dbReference type="SUPFAM" id="SSF47336">
    <property type="entry name" value="ACP-like"/>
    <property type="match status" value="3"/>
</dbReference>
<dbReference type="EMBL" id="CP007142">
    <property type="protein sequence ID" value="AJQ92806.1"/>
    <property type="molecule type" value="Genomic_DNA"/>
</dbReference>
<dbReference type="STRING" id="1445510.YC6258_00756"/>
<dbReference type="SUPFAM" id="SSF56801">
    <property type="entry name" value="Acetyl-CoA synthetase-like"/>
    <property type="match status" value="1"/>
</dbReference>
<evidence type="ECO:0000259" key="4">
    <source>
        <dbReference type="PROSITE" id="PS50075"/>
    </source>
</evidence>
<dbReference type="InterPro" id="IPR006162">
    <property type="entry name" value="Ppantetheine_attach_site"/>
</dbReference>
<reference evidence="5 6" key="1">
    <citation type="submission" date="2014-01" db="EMBL/GenBank/DDBJ databases">
        <title>Full genme sequencing of cellulolytic bacterium Gynuella sunshinyii YC6258T gen. nov., sp. nov.</title>
        <authorList>
            <person name="Khan H."/>
            <person name="Chung E.J."/>
            <person name="Chung Y.R."/>
        </authorList>
    </citation>
    <scope>NUCLEOTIDE SEQUENCE [LARGE SCALE GENOMIC DNA]</scope>
    <source>
        <strain evidence="5 6">YC6258</strain>
    </source>
</reference>
<sequence>MNFSADREILGIVSRSSISYVKGVFSAFSKGSVVVNLRDENDRERCDMLGISQILTPEDDTGWVSDLNYPNMQERSQDIAQVLFTSGTEGKPKAILLSYGALANTTERLTSIMAIDSSIREYIGVPVNYSFGFGRCRVVSQAGGKFYIPPNGFNPSEIAEMLQRDKINAISAVPTLWRILLQSQELFLGIGEKVLWIEIGSQYMSRAEKEQLKALFPKARIIQHYGLTEASRSSFLKIHETEGEELESVGKAYDGVEVAVGGNGQIRIRGPHLASGQIKDTLEQRLVDDDGWFTTSDQGRIENGYIYYEGRADDLINCGGVKLFPEALEQDILTELQARRGIAISKIPDSLRGEQPLVSYLSDTNIDVEQLREVSNRVMLKHGFNAGKTLKIMPCKSFPMTDTGKIQRKKLSEQYQSNESLSTKSANTEAKQASPDSIADKLVDIWENVLKISPISLNDSFFDLGGDSLSAITVTMKMEKAGIPKDICRKIFEGLTIAQICQHFKSTQSPLLANKISQLIAIWEDVLKIHPISMNDSFFDLGGDSLSAISVTMRMEKAGIPKEVCRKIFEGLSIAQIVSNMDQSSDASNALTEKTKQLVQIWEETLKINPISIHDSFFELGGDSLSAITVTMKMEKAGIPKDICRRIFEGHSINDIVRSSDEPAAASTIALRSEQEPNTPSRKIPLAAGSQALNMVRGLLVLLNVTAHWMPGIIDRLPAVFAHFNKYLAPLYSSGTPGFAMVFGAGIGFFFFPRYQKNPQSVTPVAFRNAILLGSGITVYAALKIISNLAEGADIDGLVVSNAFWSVLTYYFFAVLSLPIWLRALTWKLNFSYSCLIAALLFYTTHLVIDAIQISPSNNPLIQPFILLLTAKYNYFEMSAGVMLGAAVGNWIRNTIVREGSLKLFGMAGLLLIGLAVILSYEQGQFSFWFIWPKGMFLWTWPFYLGVVIIGITGVYRYATSQHTHGWFDTFIKVLVVVGVLAFPIFIAHELVMPLKDLLTAMRVPGAFPLTIILFFTAVAYMVKRLYQVQFGSIS</sequence>
<dbReference type="GO" id="GO:0004467">
    <property type="term" value="F:long-chain fatty acid-CoA ligase activity"/>
    <property type="evidence" value="ECO:0007669"/>
    <property type="project" value="UniProtKB-EC"/>
</dbReference>
<name>A0A0C5VF78_9GAMM</name>
<dbReference type="PATRIC" id="fig|1445510.3.peg.741"/>
<dbReference type="Gene3D" id="3.40.50.12780">
    <property type="entry name" value="N-terminal domain of ligase-like"/>
    <property type="match status" value="1"/>
</dbReference>
<keyword evidence="2" id="KW-0597">Phosphoprotein</keyword>
<feature type="transmembrane region" description="Helical" evidence="3">
    <location>
        <begin position="803"/>
        <end position="822"/>
    </location>
</feature>
<feature type="transmembrane region" description="Helical" evidence="3">
    <location>
        <begin position="834"/>
        <end position="855"/>
    </location>
</feature>
<dbReference type="Proteomes" id="UP000032266">
    <property type="component" value="Chromosome"/>
</dbReference>
<dbReference type="GO" id="GO:0043041">
    <property type="term" value="P:amino acid activation for nonribosomal peptide biosynthetic process"/>
    <property type="evidence" value="ECO:0007669"/>
    <property type="project" value="TreeGrafter"/>
</dbReference>
<dbReference type="Gene3D" id="3.30.300.30">
    <property type="match status" value="1"/>
</dbReference>
<dbReference type="OrthoDB" id="9803968at2"/>
<feature type="transmembrane region" description="Helical" evidence="3">
    <location>
        <begin position="875"/>
        <end position="892"/>
    </location>
</feature>
<proteinExistence type="predicted"/>
<dbReference type="GO" id="GO:0044550">
    <property type="term" value="P:secondary metabolite biosynthetic process"/>
    <property type="evidence" value="ECO:0007669"/>
    <property type="project" value="TreeGrafter"/>
</dbReference>
<dbReference type="InterPro" id="IPR036736">
    <property type="entry name" value="ACP-like_sf"/>
</dbReference>
<dbReference type="InterPro" id="IPR042099">
    <property type="entry name" value="ANL_N_sf"/>
</dbReference>
<feature type="domain" description="Carrier" evidence="4">
    <location>
        <begin position="433"/>
        <end position="508"/>
    </location>
</feature>
<feature type="transmembrane region" description="Helical" evidence="3">
    <location>
        <begin position="904"/>
        <end position="921"/>
    </location>
</feature>
<dbReference type="PANTHER" id="PTHR45527:SF1">
    <property type="entry name" value="FATTY ACID SYNTHASE"/>
    <property type="match status" value="1"/>
</dbReference>
<keyword evidence="5" id="KW-0436">Ligase</keyword>
<dbReference type="Gene3D" id="1.10.1200.10">
    <property type="entry name" value="ACP-like"/>
    <property type="match status" value="3"/>
</dbReference>
<keyword evidence="1" id="KW-0596">Phosphopantetheine</keyword>
<evidence type="ECO:0000256" key="3">
    <source>
        <dbReference type="SAM" id="Phobius"/>
    </source>
</evidence>
<feature type="transmembrane region" description="Helical" evidence="3">
    <location>
        <begin position="731"/>
        <end position="753"/>
    </location>
</feature>
<dbReference type="Pfam" id="PF00550">
    <property type="entry name" value="PP-binding"/>
    <property type="match status" value="3"/>
</dbReference>
<dbReference type="InterPro" id="IPR045851">
    <property type="entry name" value="AMP-bd_C_sf"/>
</dbReference>
<dbReference type="GO" id="GO:0005737">
    <property type="term" value="C:cytoplasm"/>
    <property type="evidence" value="ECO:0007669"/>
    <property type="project" value="TreeGrafter"/>
</dbReference>
<feature type="transmembrane region" description="Helical" evidence="3">
    <location>
        <begin position="765"/>
        <end position="783"/>
    </location>
</feature>
<gene>
    <name evidence="5" type="ORF">YC6258_00756</name>
</gene>